<sequence length="601" mass="66980">MSTTSSQTPDIVTDVLVVGTGPCGGSLAAFLAHYNINATLIDKASSTTADARAHVTNMATVECFRDIGLEKEILRLGTAYDNMPFRRYCHTVHGLEYFRGKILNQVPEWKQEYETASPCRHIDLPQNDAEAIFTKWATQTGYIKVRYNTEYVSFVDHGTHVLATCHDIQTNKPVLIQARFLCGADGGRSKLISQIGATLTGPREDLETCYSVDFSADLTSVAAKCPAFFHFVFRPAEEFDPHCMVAVVRTIRPWHQFQLITIPVPGTPVLKDLNVIDWKALIVDLLGDPTLPVEVTKTSKWRVNDVVADYYSKGNVFCLGDAVHRHPPSNGLGSNTSIQDSHNLAWKLAYVLKGIASPKLLDSYHLERQPVGKQVVTRANDSWKIDMRFYAAMGMTEVDVQKRRALIKALGEDSASGGELRAELQQASALTQHQFSALGAEMNQFYRSDAIYSQDEDPDTQEPVYADKDMHYERATLPGMRLPHAWLANTGLDNVVSTHDLAGKGRFTIFTGIGGKETWEKAANAALQHIPNLEIAVFSIGWGQEYLDTENTWAKTRGVDEPGAVLVRPDRFVCWRSRRPMNLEDAACKLSMVLRRILGWD</sequence>
<dbReference type="HOGENOM" id="CLU_009665_14_0_1"/>
<evidence type="ECO:0000259" key="4">
    <source>
        <dbReference type="Pfam" id="PF01494"/>
    </source>
</evidence>
<dbReference type="InterPro" id="IPR050641">
    <property type="entry name" value="RIFMO-like"/>
</dbReference>
<dbReference type="STRING" id="5601.A0A0D2FTC4"/>
<dbReference type="SUPFAM" id="SSF51905">
    <property type="entry name" value="FAD/NAD(P)-binding domain"/>
    <property type="match status" value="1"/>
</dbReference>
<dbReference type="Gene3D" id="3.30.9.10">
    <property type="entry name" value="D-Amino Acid Oxidase, subunit A, domain 2"/>
    <property type="match status" value="1"/>
</dbReference>
<reference evidence="5 6" key="1">
    <citation type="submission" date="2015-01" db="EMBL/GenBank/DDBJ databases">
        <title>The Genome Sequence of Capronia semiimmersa CBS27337.</title>
        <authorList>
            <consortium name="The Broad Institute Genomics Platform"/>
            <person name="Cuomo C."/>
            <person name="de Hoog S."/>
            <person name="Gorbushina A."/>
            <person name="Stielow B."/>
            <person name="Teixiera M."/>
            <person name="Abouelleil A."/>
            <person name="Chapman S.B."/>
            <person name="Priest M."/>
            <person name="Young S.K."/>
            <person name="Wortman J."/>
            <person name="Nusbaum C."/>
            <person name="Birren B."/>
        </authorList>
    </citation>
    <scope>NUCLEOTIDE SEQUENCE [LARGE SCALE GENOMIC DNA]</scope>
    <source>
        <strain evidence="5 6">CBS 27337</strain>
    </source>
</reference>
<dbReference type="PANTHER" id="PTHR43004:SF8">
    <property type="entry name" value="FAD-BINDING DOMAIN-CONTAINING PROTEIN-RELATED"/>
    <property type="match status" value="1"/>
</dbReference>
<proteinExistence type="predicted"/>
<evidence type="ECO:0000256" key="2">
    <source>
        <dbReference type="ARBA" id="ARBA00022827"/>
    </source>
</evidence>
<evidence type="ECO:0000256" key="3">
    <source>
        <dbReference type="ARBA" id="ARBA00023002"/>
    </source>
</evidence>
<dbReference type="Gene3D" id="3.50.50.60">
    <property type="entry name" value="FAD/NAD(P)-binding domain"/>
    <property type="match status" value="1"/>
</dbReference>
<evidence type="ECO:0000313" key="5">
    <source>
        <dbReference type="EMBL" id="KIW69775.1"/>
    </source>
</evidence>
<accession>A0A0D2FTC4</accession>
<keyword evidence="2" id="KW-0274">FAD</keyword>
<dbReference type="InterPro" id="IPR036188">
    <property type="entry name" value="FAD/NAD-bd_sf"/>
</dbReference>
<dbReference type="Pfam" id="PF21274">
    <property type="entry name" value="Rng_hyd_C"/>
    <property type="match status" value="1"/>
</dbReference>
<evidence type="ECO:0000313" key="6">
    <source>
        <dbReference type="Proteomes" id="UP000054266"/>
    </source>
</evidence>
<evidence type="ECO:0000256" key="1">
    <source>
        <dbReference type="ARBA" id="ARBA00022630"/>
    </source>
</evidence>
<feature type="domain" description="FAD-binding" evidence="4">
    <location>
        <begin position="13"/>
        <end position="379"/>
    </location>
</feature>
<organism evidence="5 6">
    <name type="scientific">Phialophora macrospora</name>
    <dbReference type="NCBI Taxonomy" id="1851006"/>
    <lineage>
        <taxon>Eukaryota</taxon>
        <taxon>Fungi</taxon>
        <taxon>Dikarya</taxon>
        <taxon>Ascomycota</taxon>
        <taxon>Pezizomycotina</taxon>
        <taxon>Eurotiomycetes</taxon>
        <taxon>Chaetothyriomycetidae</taxon>
        <taxon>Chaetothyriales</taxon>
        <taxon>Herpotrichiellaceae</taxon>
        <taxon>Phialophora</taxon>
    </lineage>
</organism>
<dbReference type="Proteomes" id="UP000054266">
    <property type="component" value="Unassembled WGS sequence"/>
</dbReference>
<keyword evidence="3" id="KW-0560">Oxidoreductase</keyword>
<protein>
    <recommendedName>
        <fullName evidence="4">FAD-binding domain-containing protein</fullName>
    </recommendedName>
</protein>
<gene>
    <name evidence="5" type="ORF">PV04_05633</name>
</gene>
<dbReference type="GO" id="GO:0071949">
    <property type="term" value="F:FAD binding"/>
    <property type="evidence" value="ECO:0007669"/>
    <property type="project" value="InterPro"/>
</dbReference>
<keyword evidence="6" id="KW-1185">Reference proteome</keyword>
<dbReference type="GO" id="GO:0016709">
    <property type="term" value="F:oxidoreductase activity, acting on paired donors, with incorporation or reduction of molecular oxygen, NAD(P)H as one donor, and incorporation of one atom of oxygen"/>
    <property type="evidence" value="ECO:0007669"/>
    <property type="project" value="UniProtKB-ARBA"/>
</dbReference>
<name>A0A0D2FTC4_9EURO</name>
<dbReference type="AlphaFoldDB" id="A0A0D2FTC4"/>
<dbReference type="Pfam" id="PF01494">
    <property type="entry name" value="FAD_binding_3"/>
    <property type="match status" value="1"/>
</dbReference>
<dbReference type="EMBL" id="KN846958">
    <property type="protein sequence ID" value="KIW69775.1"/>
    <property type="molecule type" value="Genomic_DNA"/>
</dbReference>
<dbReference type="InterPro" id="IPR002938">
    <property type="entry name" value="FAD-bd"/>
</dbReference>
<dbReference type="Gene3D" id="3.40.30.120">
    <property type="match status" value="1"/>
</dbReference>
<dbReference type="PRINTS" id="PR00420">
    <property type="entry name" value="RNGMNOXGNASE"/>
</dbReference>
<dbReference type="PANTHER" id="PTHR43004">
    <property type="entry name" value="TRK SYSTEM POTASSIUM UPTAKE PROTEIN"/>
    <property type="match status" value="1"/>
</dbReference>
<keyword evidence="1" id="KW-0285">Flavoprotein</keyword>